<feature type="region of interest" description="Disordered" evidence="1">
    <location>
        <begin position="1"/>
        <end position="29"/>
    </location>
</feature>
<name>A0A392URL0_9FABA</name>
<evidence type="ECO:0000313" key="3">
    <source>
        <dbReference type="Proteomes" id="UP000265520"/>
    </source>
</evidence>
<proteinExistence type="predicted"/>
<protein>
    <submittedName>
        <fullName evidence="2">Uncharacterized protein</fullName>
    </submittedName>
</protein>
<dbReference type="AlphaFoldDB" id="A0A392URL0"/>
<dbReference type="Proteomes" id="UP000265520">
    <property type="component" value="Unassembled WGS sequence"/>
</dbReference>
<sequence>VVTTFTSSTASAASSAASAASGSTTHPPIAPVFRLRVGDGYDSL</sequence>
<feature type="non-terminal residue" evidence="2">
    <location>
        <position position="1"/>
    </location>
</feature>
<feature type="compositionally biased region" description="Low complexity" evidence="1">
    <location>
        <begin position="1"/>
        <end position="25"/>
    </location>
</feature>
<organism evidence="2 3">
    <name type="scientific">Trifolium medium</name>
    <dbReference type="NCBI Taxonomy" id="97028"/>
    <lineage>
        <taxon>Eukaryota</taxon>
        <taxon>Viridiplantae</taxon>
        <taxon>Streptophyta</taxon>
        <taxon>Embryophyta</taxon>
        <taxon>Tracheophyta</taxon>
        <taxon>Spermatophyta</taxon>
        <taxon>Magnoliopsida</taxon>
        <taxon>eudicotyledons</taxon>
        <taxon>Gunneridae</taxon>
        <taxon>Pentapetalae</taxon>
        <taxon>rosids</taxon>
        <taxon>fabids</taxon>
        <taxon>Fabales</taxon>
        <taxon>Fabaceae</taxon>
        <taxon>Papilionoideae</taxon>
        <taxon>50 kb inversion clade</taxon>
        <taxon>NPAAA clade</taxon>
        <taxon>Hologalegina</taxon>
        <taxon>IRL clade</taxon>
        <taxon>Trifolieae</taxon>
        <taxon>Trifolium</taxon>
    </lineage>
</organism>
<reference evidence="2 3" key="1">
    <citation type="journal article" date="2018" name="Front. Plant Sci.">
        <title>Red Clover (Trifolium pratense) and Zigzag Clover (T. medium) - A Picture of Genomic Similarities and Differences.</title>
        <authorList>
            <person name="Dluhosova J."/>
            <person name="Istvanek J."/>
            <person name="Nedelnik J."/>
            <person name="Repkova J."/>
        </authorList>
    </citation>
    <scope>NUCLEOTIDE SEQUENCE [LARGE SCALE GENOMIC DNA]</scope>
    <source>
        <strain evidence="3">cv. 10/8</strain>
        <tissue evidence="2">Leaf</tissue>
    </source>
</reference>
<comment type="caution">
    <text evidence="2">The sequence shown here is derived from an EMBL/GenBank/DDBJ whole genome shotgun (WGS) entry which is preliminary data.</text>
</comment>
<evidence type="ECO:0000256" key="1">
    <source>
        <dbReference type="SAM" id="MobiDB-lite"/>
    </source>
</evidence>
<evidence type="ECO:0000313" key="2">
    <source>
        <dbReference type="EMBL" id="MCI75498.1"/>
    </source>
</evidence>
<dbReference type="EMBL" id="LXQA010884072">
    <property type="protein sequence ID" value="MCI75498.1"/>
    <property type="molecule type" value="Genomic_DNA"/>
</dbReference>
<accession>A0A392URL0</accession>
<keyword evidence="3" id="KW-1185">Reference proteome</keyword>